<accession>A0A1E3VJ34</accession>
<dbReference type="AlphaFoldDB" id="A0A1E3VJ34"/>
<comment type="caution">
    <text evidence="2">The sequence shown here is derived from an EMBL/GenBank/DDBJ whole genome shotgun (WGS) entry which is preliminary data.</text>
</comment>
<dbReference type="InterPro" id="IPR009752">
    <property type="entry name" value="Phage_Mu_GpJ"/>
</dbReference>
<organism evidence="2 3">
    <name type="scientific">Methyloceanibacter stevinii</name>
    <dbReference type="NCBI Taxonomy" id="1774970"/>
    <lineage>
        <taxon>Bacteria</taxon>
        <taxon>Pseudomonadati</taxon>
        <taxon>Pseudomonadota</taxon>
        <taxon>Alphaproteobacteria</taxon>
        <taxon>Hyphomicrobiales</taxon>
        <taxon>Hyphomicrobiaceae</taxon>
        <taxon>Methyloceanibacter</taxon>
    </lineage>
</organism>
<dbReference type="Proteomes" id="UP000094172">
    <property type="component" value="Unassembled WGS sequence"/>
</dbReference>
<dbReference type="RefSeq" id="WP_069445591.1">
    <property type="nucleotide sequence ID" value="NZ_LPWE01000014.1"/>
</dbReference>
<feature type="region of interest" description="Disordered" evidence="1">
    <location>
        <begin position="118"/>
        <end position="142"/>
    </location>
</feature>
<dbReference type="STRING" id="1774970.AUC70_11730"/>
<proteinExistence type="predicted"/>
<sequence>MTYTTQAILAERFGERSLVDLTDRAVPATGVVDADVIDRALADADAVIDGYLKGRYSLPLSETPPLLVDIASAIAFYKLHVRSPDEKVKDDYNDALAKLKDISRGVIRLPVEGIEPAASGDAGVRTTDRERPLTPENLKGFI</sequence>
<dbReference type="EMBL" id="LPWE01000014">
    <property type="protein sequence ID" value="ODR93528.1"/>
    <property type="molecule type" value="Genomic_DNA"/>
</dbReference>
<keyword evidence="3" id="KW-1185">Reference proteome</keyword>
<dbReference type="Pfam" id="PF07030">
    <property type="entry name" value="Phage_Mu_Gp36"/>
    <property type="match status" value="1"/>
</dbReference>
<evidence type="ECO:0000256" key="1">
    <source>
        <dbReference type="SAM" id="MobiDB-lite"/>
    </source>
</evidence>
<gene>
    <name evidence="2" type="ORF">AUC70_11730</name>
</gene>
<evidence type="ECO:0008006" key="4">
    <source>
        <dbReference type="Google" id="ProtNLM"/>
    </source>
</evidence>
<name>A0A1E3VJ34_9HYPH</name>
<evidence type="ECO:0000313" key="2">
    <source>
        <dbReference type="EMBL" id="ODR93528.1"/>
    </source>
</evidence>
<evidence type="ECO:0000313" key="3">
    <source>
        <dbReference type="Proteomes" id="UP000094172"/>
    </source>
</evidence>
<protein>
    <recommendedName>
        <fullName evidence="4">Mu-like prophage protein gp36</fullName>
    </recommendedName>
</protein>
<reference evidence="2 3" key="1">
    <citation type="journal article" date="2016" name="Environ. Microbiol.">
        <title>New Methyloceanibacter diversity from North Sea sediments includes methanotroph containing solely the soluble methane monooxygenase.</title>
        <authorList>
            <person name="Vekeman B."/>
            <person name="Kerckhof F.M."/>
            <person name="Cremers G."/>
            <person name="de Vos P."/>
            <person name="Vandamme P."/>
            <person name="Boon N."/>
            <person name="Op den Camp H.J."/>
            <person name="Heylen K."/>
        </authorList>
    </citation>
    <scope>NUCLEOTIDE SEQUENCE [LARGE SCALE GENOMIC DNA]</scope>
    <source>
        <strain evidence="2 3">R-67176</strain>
    </source>
</reference>